<evidence type="ECO:0000313" key="2">
    <source>
        <dbReference type="EMBL" id="MCI14842.1"/>
    </source>
</evidence>
<keyword evidence="1" id="KW-1133">Transmembrane helix</keyword>
<keyword evidence="1" id="KW-0812">Transmembrane</keyword>
<sequence length="99" mass="10992">TTSPLYGSLKLMLTTLLPKMMILGSTPLPLARVLPLLWLALAQLLCSSMVYEKNTWNENMFALDFAIYTSPYLMDLSPLGTKPINLSHAQSPKDLTLAH</sequence>
<feature type="transmembrane region" description="Helical" evidence="1">
    <location>
        <begin position="30"/>
        <end position="51"/>
    </location>
</feature>
<reference evidence="2 3" key="1">
    <citation type="journal article" date="2018" name="Front. Plant Sci.">
        <title>Red Clover (Trifolium pratense) and Zigzag Clover (T. medium) - A Picture of Genomic Similarities and Differences.</title>
        <authorList>
            <person name="Dluhosova J."/>
            <person name="Istvanek J."/>
            <person name="Nedelnik J."/>
            <person name="Repkova J."/>
        </authorList>
    </citation>
    <scope>NUCLEOTIDE SEQUENCE [LARGE SCALE GENOMIC DNA]</scope>
    <source>
        <strain evidence="3">cv. 10/8</strain>
        <tissue evidence="2">Leaf</tissue>
    </source>
</reference>
<proteinExistence type="predicted"/>
<accession>A0A392PT37</accession>
<evidence type="ECO:0000256" key="1">
    <source>
        <dbReference type="SAM" id="Phobius"/>
    </source>
</evidence>
<feature type="non-terminal residue" evidence="2">
    <location>
        <position position="1"/>
    </location>
</feature>
<comment type="caution">
    <text evidence="2">The sequence shown here is derived from an EMBL/GenBank/DDBJ whole genome shotgun (WGS) entry which is preliminary data.</text>
</comment>
<dbReference type="Proteomes" id="UP000265520">
    <property type="component" value="Unassembled WGS sequence"/>
</dbReference>
<dbReference type="EMBL" id="LXQA010093987">
    <property type="protein sequence ID" value="MCI14842.1"/>
    <property type="molecule type" value="Genomic_DNA"/>
</dbReference>
<dbReference type="AlphaFoldDB" id="A0A392PT37"/>
<name>A0A392PT37_9FABA</name>
<evidence type="ECO:0000313" key="3">
    <source>
        <dbReference type="Proteomes" id="UP000265520"/>
    </source>
</evidence>
<organism evidence="2 3">
    <name type="scientific">Trifolium medium</name>
    <dbReference type="NCBI Taxonomy" id="97028"/>
    <lineage>
        <taxon>Eukaryota</taxon>
        <taxon>Viridiplantae</taxon>
        <taxon>Streptophyta</taxon>
        <taxon>Embryophyta</taxon>
        <taxon>Tracheophyta</taxon>
        <taxon>Spermatophyta</taxon>
        <taxon>Magnoliopsida</taxon>
        <taxon>eudicotyledons</taxon>
        <taxon>Gunneridae</taxon>
        <taxon>Pentapetalae</taxon>
        <taxon>rosids</taxon>
        <taxon>fabids</taxon>
        <taxon>Fabales</taxon>
        <taxon>Fabaceae</taxon>
        <taxon>Papilionoideae</taxon>
        <taxon>50 kb inversion clade</taxon>
        <taxon>NPAAA clade</taxon>
        <taxon>Hologalegina</taxon>
        <taxon>IRL clade</taxon>
        <taxon>Trifolieae</taxon>
        <taxon>Trifolium</taxon>
    </lineage>
</organism>
<keyword evidence="1" id="KW-0472">Membrane</keyword>
<keyword evidence="3" id="KW-1185">Reference proteome</keyword>
<protein>
    <submittedName>
        <fullName evidence="2">Uncharacterized protein</fullName>
    </submittedName>
</protein>